<gene>
    <name evidence="1" type="ORF">ACFPQ3_05555</name>
</gene>
<evidence type="ECO:0000313" key="1">
    <source>
        <dbReference type="EMBL" id="MFC5631067.1"/>
    </source>
</evidence>
<sequence>MGNHTYDFDITVNGRAEFELGMLWDYQISEGEKVTVWESNTSLMREKTIPTEEKTYQMR</sequence>
<protein>
    <submittedName>
        <fullName evidence="1">Uncharacterized protein</fullName>
    </submittedName>
</protein>
<name>A0ABW0UEN7_9STRE</name>
<proteinExistence type="predicted"/>
<dbReference type="RefSeq" id="WP_156806560.1">
    <property type="nucleotide sequence ID" value="NZ_JBHSOJ010000016.1"/>
</dbReference>
<accession>A0ABW0UEN7</accession>
<dbReference type="Proteomes" id="UP001596110">
    <property type="component" value="Unassembled WGS sequence"/>
</dbReference>
<comment type="caution">
    <text evidence="1">The sequence shown here is derived from an EMBL/GenBank/DDBJ whole genome shotgun (WGS) entry which is preliminary data.</text>
</comment>
<evidence type="ECO:0000313" key="2">
    <source>
        <dbReference type="Proteomes" id="UP001596110"/>
    </source>
</evidence>
<keyword evidence="2" id="KW-1185">Reference proteome</keyword>
<organism evidence="1 2">
    <name type="scientific">Streptococcus caledonicus</name>
    <dbReference type="NCBI Taxonomy" id="2614158"/>
    <lineage>
        <taxon>Bacteria</taxon>
        <taxon>Bacillati</taxon>
        <taxon>Bacillota</taxon>
        <taxon>Bacilli</taxon>
        <taxon>Lactobacillales</taxon>
        <taxon>Streptococcaceae</taxon>
        <taxon>Streptococcus</taxon>
    </lineage>
</organism>
<dbReference type="EMBL" id="JBHSOJ010000016">
    <property type="protein sequence ID" value="MFC5631067.1"/>
    <property type="molecule type" value="Genomic_DNA"/>
</dbReference>
<reference evidence="2" key="1">
    <citation type="journal article" date="2019" name="Int. J. Syst. Evol. Microbiol.">
        <title>The Global Catalogue of Microorganisms (GCM) 10K type strain sequencing project: providing services to taxonomists for standard genome sequencing and annotation.</title>
        <authorList>
            <consortium name="The Broad Institute Genomics Platform"/>
            <consortium name="The Broad Institute Genome Sequencing Center for Infectious Disease"/>
            <person name="Wu L."/>
            <person name="Ma J."/>
        </authorList>
    </citation>
    <scope>NUCLEOTIDE SEQUENCE [LARGE SCALE GENOMIC DNA]</scope>
    <source>
        <strain evidence="2">DT43</strain>
    </source>
</reference>